<dbReference type="eggNOG" id="arCOG03142">
    <property type="taxonomic scope" value="Archaea"/>
</dbReference>
<dbReference type="RefSeq" id="WP_011822769.1">
    <property type="nucleotide sequence ID" value="NC_008818.1"/>
</dbReference>
<keyword evidence="3" id="KW-1185">Reference proteome</keyword>
<proteinExistence type="predicted"/>
<reference evidence="2 3" key="1">
    <citation type="journal article" date="2007" name="Archaea">
        <title>The genome of Hyperthermus butylicus: a sulfur-reducing, peptide fermenting, neutrophilic Crenarchaeote growing up to 108 degrees C.</title>
        <authorList>
            <person name="Brugger K."/>
            <person name="Chen L."/>
            <person name="Stark M."/>
            <person name="Zibat A."/>
            <person name="Redder P."/>
            <person name="Ruepp A."/>
            <person name="Awayez M."/>
            <person name="She Q."/>
            <person name="Garrett R.A."/>
            <person name="Klenk H.P."/>
        </authorList>
    </citation>
    <scope>NUCLEOTIDE SEQUENCE [LARGE SCALE GENOMIC DNA]</scope>
    <source>
        <strain evidence="3">DSM 5456 / JCM 9403 / PLM1-5</strain>
    </source>
</reference>
<dbReference type="AlphaFoldDB" id="A2BN90"/>
<sequence>MSGIKTVGTTSRIIVWASSPEIVRLVARIAKLLQIEYVIPNAPPSCGGRDIIIVERGSIRLGMWEHGSRCRVLYVDPTDAKENTIGTALSIVKALWRVREASIGIDVGATRIAYAVLAAGSVLLAGVEANKGNLLANICSALRTHRELVAGIGASPAVYEEALSIRGKLLKCSERVYLVDEYESNIFRAYGLKGASDAVNDDVLAAIQIALRVYTKMHRVLENTWLVEGEQYEDEALHGARQDSKNRGSSESTRSIGTSHGSRRNIRCRRRIQHTQLP</sequence>
<accession>A2BN90</accession>
<dbReference type="GeneID" id="68758137"/>
<dbReference type="Proteomes" id="UP000002593">
    <property type="component" value="Chromosome"/>
</dbReference>
<gene>
    <name evidence="2" type="ordered locus">Hbut_1637</name>
</gene>
<feature type="region of interest" description="Disordered" evidence="1">
    <location>
        <begin position="237"/>
        <end position="265"/>
    </location>
</feature>
<dbReference type="HOGENOM" id="CLU_999684_0_0_2"/>
<protein>
    <submittedName>
        <fullName evidence="2">Uncharacterized protein</fullName>
    </submittedName>
</protein>
<feature type="compositionally biased region" description="Basic and acidic residues" evidence="1">
    <location>
        <begin position="237"/>
        <end position="248"/>
    </location>
</feature>
<organism evidence="2 3">
    <name type="scientific">Hyperthermus butylicus (strain DSM 5456 / JCM 9403 / PLM1-5)</name>
    <dbReference type="NCBI Taxonomy" id="415426"/>
    <lineage>
        <taxon>Archaea</taxon>
        <taxon>Thermoproteota</taxon>
        <taxon>Thermoprotei</taxon>
        <taxon>Desulfurococcales</taxon>
        <taxon>Pyrodictiaceae</taxon>
        <taxon>Hyperthermus</taxon>
    </lineage>
</organism>
<evidence type="ECO:0000313" key="2">
    <source>
        <dbReference type="EMBL" id="ABM81451.1"/>
    </source>
</evidence>
<dbReference type="STRING" id="415426.Hbut_1637"/>
<dbReference type="KEGG" id="hbu:Hbut_1637"/>
<evidence type="ECO:0000256" key="1">
    <source>
        <dbReference type="SAM" id="MobiDB-lite"/>
    </source>
</evidence>
<dbReference type="EMBL" id="CP000493">
    <property type="protein sequence ID" value="ABM81451.1"/>
    <property type="molecule type" value="Genomic_DNA"/>
</dbReference>
<dbReference type="EnsemblBacteria" id="ABM81451">
    <property type="protein sequence ID" value="ABM81451"/>
    <property type="gene ID" value="Hbut_1637"/>
</dbReference>
<name>A2BN90_HYPBU</name>
<feature type="compositionally biased region" description="Polar residues" evidence="1">
    <location>
        <begin position="249"/>
        <end position="260"/>
    </location>
</feature>
<evidence type="ECO:0000313" key="3">
    <source>
        <dbReference type="Proteomes" id="UP000002593"/>
    </source>
</evidence>